<comment type="caution">
    <text evidence="7">The sequence shown here is derived from an EMBL/GenBank/DDBJ whole genome shotgun (WGS) entry which is preliminary data.</text>
</comment>
<dbReference type="CDD" id="cd02522">
    <property type="entry name" value="GT_2_like_a"/>
    <property type="match status" value="1"/>
</dbReference>
<comment type="subcellular location">
    <subcellularLocation>
        <location evidence="1">Cell membrane</location>
    </subcellularLocation>
</comment>
<feature type="domain" description="Glycosyltransferase 2-like" evidence="6">
    <location>
        <begin position="6"/>
        <end position="106"/>
    </location>
</feature>
<dbReference type="Proteomes" id="UP000248012">
    <property type="component" value="Unassembled WGS sequence"/>
</dbReference>
<organism evidence="7 8">
    <name type="scientific">Litorivita pollutaquae</name>
    <dbReference type="NCBI Taxonomy" id="2200892"/>
    <lineage>
        <taxon>Bacteria</taxon>
        <taxon>Pseudomonadati</taxon>
        <taxon>Pseudomonadota</taxon>
        <taxon>Alphaproteobacteria</taxon>
        <taxon>Rhodobacterales</taxon>
        <taxon>Paracoccaceae</taxon>
        <taxon>Litorivita</taxon>
    </lineage>
</organism>
<evidence type="ECO:0000256" key="5">
    <source>
        <dbReference type="ARBA" id="ARBA00023136"/>
    </source>
</evidence>
<accession>A0A2V4MMY9</accession>
<dbReference type="EMBL" id="QFVT01000004">
    <property type="protein sequence ID" value="PYC48095.1"/>
    <property type="molecule type" value="Genomic_DNA"/>
</dbReference>
<dbReference type="GO" id="GO:0016757">
    <property type="term" value="F:glycosyltransferase activity"/>
    <property type="evidence" value="ECO:0007669"/>
    <property type="project" value="UniProtKB-KW"/>
</dbReference>
<evidence type="ECO:0000256" key="4">
    <source>
        <dbReference type="ARBA" id="ARBA00022679"/>
    </source>
</evidence>
<evidence type="ECO:0000259" key="6">
    <source>
        <dbReference type="Pfam" id="PF00535"/>
    </source>
</evidence>
<keyword evidence="5" id="KW-0472">Membrane</keyword>
<evidence type="ECO:0000313" key="7">
    <source>
        <dbReference type="EMBL" id="PYC48095.1"/>
    </source>
</evidence>
<dbReference type="PANTHER" id="PTHR43646:SF2">
    <property type="entry name" value="GLYCOSYLTRANSFERASE 2-LIKE DOMAIN-CONTAINING PROTEIN"/>
    <property type="match status" value="1"/>
</dbReference>
<dbReference type="GO" id="GO:0005886">
    <property type="term" value="C:plasma membrane"/>
    <property type="evidence" value="ECO:0007669"/>
    <property type="project" value="UniProtKB-SubCell"/>
</dbReference>
<gene>
    <name evidence="7" type="ORF">DI396_08520</name>
</gene>
<sequence>MRAPISVIIPVLDAAAALPACLAALMEGLEAGVIREVILTDGGSTDDSQRIGDAVGAVWVTGAPSRGGQLRRGAAAAAGNWFMVLHADTVLPDGWSAAALTHMEGAGGAAGYFDLSFDAKSLAPRLVAGWANLRARRFGLPYGDQGLLISRALYDAVGGYGDMPLMEDVAMARALGRARLRPLGAVVRTSARRYATEGYLRRGGRNLILLLRFLCGADPQRLARAYRPKDRSS</sequence>
<dbReference type="AlphaFoldDB" id="A0A2V4MMY9"/>
<keyword evidence="3" id="KW-0328">Glycosyltransferase</keyword>
<evidence type="ECO:0000256" key="3">
    <source>
        <dbReference type="ARBA" id="ARBA00022676"/>
    </source>
</evidence>
<dbReference type="OrthoDB" id="5291101at2"/>
<reference evidence="7 8" key="1">
    <citation type="submission" date="2018-05" db="EMBL/GenBank/DDBJ databases">
        <title>Oceanovita maritima gen. nov., sp. nov., a marine bacterium in the family Rhodobacteraceae isolated from surface seawater of Lundu port Xiamen, China.</title>
        <authorList>
            <person name="Hetharua B.H."/>
            <person name="Min D."/>
            <person name="Liao H."/>
            <person name="Tian Y."/>
        </authorList>
    </citation>
    <scope>NUCLEOTIDE SEQUENCE [LARGE SCALE GENOMIC DNA]</scope>
    <source>
        <strain evidence="7 8">FSX-11</strain>
    </source>
</reference>
<name>A0A2V4MMY9_9RHOB</name>
<evidence type="ECO:0000313" key="8">
    <source>
        <dbReference type="Proteomes" id="UP000248012"/>
    </source>
</evidence>
<dbReference type="PANTHER" id="PTHR43646">
    <property type="entry name" value="GLYCOSYLTRANSFERASE"/>
    <property type="match status" value="1"/>
</dbReference>
<dbReference type="InterPro" id="IPR026461">
    <property type="entry name" value="Trfase_2_rSAM/seldom_assoc"/>
</dbReference>
<evidence type="ECO:0000256" key="1">
    <source>
        <dbReference type="ARBA" id="ARBA00004236"/>
    </source>
</evidence>
<dbReference type="Pfam" id="PF00535">
    <property type="entry name" value="Glycos_transf_2"/>
    <property type="match status" value="1"/>
</dbReference>
<dbReference type="Gene3D" id="3.90.550.10">
    <property type="entry name" value="Spore Coat Polysaccharide Biosynthesis Protein SpsA, Chain A"/>
    <property type="match status" value="1"/>
</dbReference>
<keyword evidence="8" id="KW-1185">Reference proteome</keyword>
<dbReference type="InterPro" id="IPR029044">
    <property type="entry name" value="Nucleotide-diphossugar_trans"/>
</dbReference>
<protein>
    <submittedName>
        <fullName evidence="7">Glycosyl transferase</fullName>
    </submittedName>
</protein>
<dbReference type="NCBIfam" id="TIGR04283">
    <property type="entry name" value="glyco_like_mftF"/>
    <property type="match status" value="1"/>
</dbReference>
<keyword evidence="2" id="KW-1003">Cell membrane</keyword>
<keyword evidence="4 7" id="KW-0808">Transferase</keyword>
<evidence type="ECO:0000256" key="2">
    <source>
        <dbReference type="ARBA" id="ARBA00022475"/>
    </source>
</evidence>
<dbReference type="SUPFAM" id="SSF53448">
    <property type="entry name" value="Nucleotide-diphospho-sugar transferases"/>
    <property type="match status" value="1"/>
</dbReference>
<dbReference type="InterPro" id="IPR001173">
    <property type="entry name" value="Glyco_trans_2-like"/>
</dbReference>
<proteinExistence type="predicted"/>